<evidence type="ECO:0000259" key="2">
    <source>
        <dbReference type="Pfam" id="PF08327"/>
    </source>
</evidence>
<gene>
    <name evidence="3" type="ORF">AZE34_07515</name>
    <name evidence="4" type="ORF">J7T32_002525</name>
</gene>
<dbReference type="EMBL" id="JAGHKT020000002">
    <property type="protein sequence ID" value="MCM5671642.1"/>
    <property type="molecule type" value="Genomic_DNA"/>
</dbReference>
<dbReference type="Proteomes" id="UP000665944">
    <property type="component" value="Unassembled WGS sequence"/>
</dbReference>
<dbReference type="RefSeq" id="WP_017174964.1">
    <property type="nucleotide sequence ID" value="NZ_CAXOIK010000003.1"/>
</dbReference>
<dbReference type="GO" id="GO:0016740">
    <property type="term" value="F:transferase activity"/>
    <property type="evidence" value="ECO:0007669"/>
    <property type="project" value="UniProtKB-KW"/>
</dbReference>
<dbReference type="Gene3D" id="3.30.530.20">
    <property type="match status" value="1"/>
</dbReference>
<dbReference type="InterPro" id="IPR023393">
    <property type="entry name" value="START-like_dom_sf"/>
</dbReference>
<organism evidence="3">
    <name type="scientific">Staphylococcus hominis</name>
    <dbReference type="NCBI Taxonomy" id="1290"/>
    <lineage>
        <taxon>Bacteria</taxon>
        <taxon>Bacillati</taxon>
        <taxon>Bacillota</taxon>
        <taxon>Bacilli</taxon>
        <taxon>Bacillales</taxon>
        <taxon>Staphylococcaceae</taxon>
        <taxon>Staphylococcus</taxon>
    </lineage>
</organism>
<name>A0A3S7GZY9_STAHO</name>
<feature type="domain" description="Activator of Hsp90 ATPase homologue 1/2-like C-terminal" evidence="2">
    <location>
        <begin position="17"/>
        <end position="154"/>
    </location>
</feature>
<dbReference type="CDD" id="cd07814">
    <property type="entry name" value="SRPBCC_CalC_Aha1-like"/>
    <property type="match status" value="1"/>
</dbReference>
<accession>A0A3S7GZY9</accession>
<protein>
    <submittedName>
        <fullName evidence="3">Glutathione S-transferase</fullName>
    </submittedName>
    <submittedName>
        <fullName evidence="4">SRPBCC domain-containing protein</fullName>
    </submittedName>
</protein>
<evidence type="ECO:0000313" key="3">
    <source>
        <dbReference type="EMBL" id="AVI06613.1"/>
    </source>
</evidence>
<dbReference type="InterPro" id="IPR013538">
    <property type="entry name" value="ASHA1/2-like_C"/>
</dbReference>
<sequence length="156" mass="17894">MSIEVKENKIIFKRTFKAPINDVFDAYTNPSLFEQWFHPQGAKTKVYRFNTEEGGEAFFAIETSEQTSYTLTEYRKVDRPKYLEYFDYFATPEGKKDTRLPGMHISINFNSDNKQMTTITSTSVFPTKEAAQQAVGMGIEAGMNSTLDQLEVLLNE</sequence>
<keyword evidence="5" id="KW-1185">Reference proteome</keyword>
<dbReference type="Pfam" id="PF08327">
    <property type="entry name" value="AHSA1"/>
    <property type="match status" value="1"/>
</dbReference>
<evidence type="ECO:0000313" key="5">
    <source>
        <dbReference type="Proteomes" id="UP000665944"/>
    </source>
</evidence>
<proteinExistence type="inferred from homology"/>
<reference evidence="4 5" key="2">
    <citation type="submission" date="2022-06" db="EMBL/GenBank/DDBJ databases">
        <title>Staphylococcus hominis ShoR14 genome sequence.</title>
        <authorList>
            <person name="Yeo C.C."/>
            <person name="Chew C.H."/>
            <person name="Che Hamzah A.M."/>
            <person name="Al-Trad E.I."/>
        </authorList>
    </citation>
    <scope>NUCLEOTIDE SEQUENCE [LARGE SCALE GENOMIC DNA]</scope>
    <source>
        <strain evidence="4 5">ShoR14</strain>
    </source>
</reference>
<evidence type="ECO:0000256" key="1">
    <source>
        <dbReference type="ARBA" id="ARBA00006817"/>
    </source>
</evidence>
<evidence type="ECO:0000313" key="4">
    <source>
        <dbReference type="EMBL" id="MCM5671642.1"/>
    </source>
</evidence>
<reference evidence="3" key="1">
    <citation type="submission" date="2016-02" db="EMBL/GenBank/DDBJ databases">
        <title>Genomic sequence of a clinical Staphylococcus hominis isolate.</title>
        <authorList>
            <person name="McClure J.M."/>
            <person name="Zhang K."/>
        </authorList>
    </citation>
    <scope>NUCLEOTIDE SEQUENCE</scope>
    <source>
        <strain evidence="3">C34847</strain>
    </source>
</reference>
<keyword evidence="3" id="KW-0808">Transferase</keyword>
<dbReference type="EMBL" id="CP014567">
    <property type="protein sequence ID" value="AVI06613.1"/>
    <property type="molecule type" value="Genomic_DNA"/>
</dbReference>
<comment type="similarity">
    <text evidence="1">Belongs to the AHA1 family.</text>
</comment>
<dbReference type="SUPFAM" id="SSF55961">
    <property type="entry name" value="Bet v1-like"/>
    <property type="match status" value="1"/>
</dbReference>
<dbReference type="AlphaFoldDB" id="A0A3S7GZY9"/>